<feature type="compositionally biased region" description="Low complexity" evidence="1">
    <location>
        <begin position="124"/>
        <end position="159"/>
    </location>
</feature>
<name>A0AAN6K0Q8_9BASI</name>
<feature type="compositionally biased region" description="Polar residues" evidence="1">
    <location>
        <begin position="932"/>
        <end position="944"/>
    </location>
</feature>
<feature type="region of interest" description="Disordered" evidence="1">
    <location>
        <begin position="1329"/>
        <end position="1350"/>
    </location>
</feature>
<organism evidence="2 3">
    <name type="scientific">Tilletia horrida</name>
    <dbReference type="NCBI Taxonomy" id="155126"/>
    <lineage>
        <taxon>Eukaryota</taxon>
        <taxon>Fungi</taxon>
        <taxon>Dikarya</taxon>
        <taxon>Basidiomycota</taxon>
        <taxon>Ustilaginomycotina</taxon>
        <taxon>Exobasidiomycetes</taxon>
        <taxon>Tilletiales</taxon>
        <taxon>Tilletiaceae</taxon>
        <taxon>Tilletia</taxon>
    </lineage>
</organism>
<sequence length="1413" mass="142208">MSASSSTGFAVYGSASTAAPEADDASSIRSVSDYGADDDLADPNANAEDVKHSNNLSSSRPPGVPARREKLQAKAPTPALPQHTPAVASPPLRPQRSVRSFMANGSKSPPMSVTPGDGRSPRPELVALPPELVEAAAAAAAASAPTSASTSTSASASVSHEGLGIRVVNATMSPNPDDLDPALIAQAEAEAVAEAEAESRPRTLSGVRALAKERARLRKEAALAALNASTGVAVPAPPSSFIATAAPENLADGASSLLGESDAQMGTLKAQRRLASRQDTAVRDVLQTSLDTGVAPTAGAESNNATSTFVSSPSASPQQQVRSLGPERADDSQGRRSIDSIGARSSKTNRTQANIDESDEFAKVDAALTAVLDDLSLTSTGSAATVRANAPRSQSKGAPTGDTSRTPLLSASALPHASSQDGAREGKGQDLVFPDQGTARTANFPAPLHLPDPAALASRERPPVHSAPHSQLGFLPTSSSDAQPVPALPGSKGPSHSPSQPQLSPSTPASARFDQRRNTLPPPTDVSGQLLIYGKSIPFPEPYLNTNVPGMNAPERRRLGLGNSTMNALSISAPSSGLIHPTVERSKAYAAKANALFAIETGLEVWVKAMGATRPGARNAYTGGALPRRTSAVPTNAAGMTAGGPVSAAAAAFKQSMAGVSGNAGAVGSRQLASGRTQSVSIGPSTATILASASAPTNYAQFGHIPPLPGGAHPSRREDPSVSTIRSDITFPMRGDGGRAKDITPISGHGVHMTSSDSTESRGVGAIGQEPDSPPNALPRNLPYPGVIGSYQGRKNSIIAGTLLTGPGRSDGSGAADVSVIPPRGSSIDGPSIAAVSGVTFTSVDGAQPLRPGNSSASSSRRESLRQELSLGPAPPVFEPSTSHGPRLPRTPTSGTIPQARSGIAARALAMERQGSAASSSASFTPVLPHSGSATPRGTLSSAGVSRGHVPAKLTLEPVDPLGIAIGDDTIGATHADGWSRTGSPPDVATPGSGTTYMSAISDNAHSFASVSNALSASISSSSVPLSDLAGASSLGGGVASSPASVGPGRHAKVLGPRAPKLSLSGIPISDLSSSTANGSIFAGPSPLTSELGKRPSIPSTIGSFTDSHSLGKSGYLDSPSDLSPRDPSLSVLPGAAIPSPAGKSSPQFLHSPPPGPSGQRRSSAATGFIPVGVSSTVRKSSFGGKEVTHSRDFFYSDLGKKEGSLGDVEGYADEPIVATPRSGGSGHIPTTPGAPVAAGVGPPSLLSPPGTPGTGYLYGTSPSIGLGDGRARTLSRSGSTLDFRAGAASSTGSSGGLASSVDALGGGIGSIPRSPSLADATAFRANSTSSLSYGSVRTSGSGAGAAKKQSKKAAFEETLAKMQDVMPDAERDVLAKYLEKAGGNDLTAMHNYFADQAKGKISSSRSPRRSGY</sequence>
<feature type="compositionally biased region" description="Low complexity" evidence="1">
    <location>
        <begin position="310"/>
        <end position="323"/>
    </location>
</feature>
<comment type="caution">
    <text evidence="2">The sequence shown here is derived from an EMBL/GenBank/DDBJ whole genome shotgun (WGS) entry which is preliminary data.</text>
</comment>
<evidence type="ECO:0000313" key="3">
    <source>
        <dbReference type="Proteomes" id="UP001176517"/>
    </source>
</evidence>
<dbReference type="Proteomes" id="UP001176517">
    <property type="component" value="Unassembled WGS sequence"/>
</dbReference>
<feature type="region of interest" description="Disordered" evidence="1">
    <location>
        <begin position="844"/>
        <end position="945"/>
    </location>
</feature>
<evidence type="ECO:0000313" key="2">
    <source>
        <dbReference type="EMBL" id="KAK0557205.1"/>
    </source>
</evidence>
<feature type="compositionally biased region" description="Polar residues" evidence="1">
    <location>
        <begin position="391"/>
        <end position="406"/>
    </location>
</feature>
<feature type="compositionally biased region" description="Low complexity" evidence="1">
    <location>
        <begin position="445"/>
        <end position="457"/>
    </location>
</feature>
<feature type="region of interest" description="Disordered" evidence="1">
    <location>
        <begin position="385"/>
        <end position="527"/>
    </location>
</feature>
<feature type="region of interest" description="Disordered" evidence="1">
    <location>
        <begin position="1086"/>
        <end position="1165"/>
    </location>
</feature>
<feature type="compositionally biased region" description="Polar residues" evidence="1">
    <location>
        <begin position="343"/>
        <end position="354"/>
    </location>
</feature>
<feature type="region of interest" description="Disordered" evidence="1">
    <location>
        <begin position="745"/>
        <end position="784"/>
    </location>
</feature>
<feature type="region of interest" description="Disordered" evidence="1">
    <location>
        <begin position="293"/>
        <end position="354"/>
    </location>
</feature>
<feature type="compositionally biased region" description="Polar residues" evidence="1">
    <location>
        <begin position="300"/>
        <end position="309"/>
    </location>
</feature>
<feature type="region of interest" description="Disordered" evidence="1">
    <location>
        <begin position="1"/>
        <end position="160"/>
    </location>
</feature>
<feature type="compositionally biased region" description="Polar residues" evidence="1">
    <location>
        <begin position="1329"/>
        <end position="1339"/>
    </location>
</feature>
<reference evidence="2" key="1">
    <citation type="journal article" date="2023" name="PhytoFront">
        <title>Draft Genome Resources of Seven Strains of Tilletia horrida, Causal Agent of Kernel Smut of Rice.</title>
        <authorList>
            <person name="Khanal S."/>
            <person name="Antony Babu S."/>
            <person name="Zhou X.G."/>
        </authorList>
    </citation>
    <scope>NUCLEOTIDE SEQUENCE</scope>
    <source>
        <strain evidence="2">TX6</strain>
    </source>
</reference>
<feature type="compositionally biased region" description="Basic and acidic residues" evidence="1">
    <location>
        <begin position="325"/>
        <end position="338"/>
    </location>
</feature>
<feature type="compositionally biased region" description="Low complexity" evidence="1">
    <location>
        <begin position="494"/>
        <end position="511"/>
    </location>
</feature>
<accession>A0AAN6K0Q8</accession>
<dbReference type="EMBL" id="JAPDMZ010000007">
    <property type="protein sequence ID" value="KAK0557205.1"/>
    <property type="molecule type" value="Genomic_DNA"/>
</dbReference>
<protein>
    <submittedName>
        <fullName evidence="2">Uncharacterized protein</fullName>
    </submittedName>
</protein>
<feature type="region of interest" description="Disordered" evidence="1">
    <location>
        <begin position="807"/>
        <end position="831"/>
    </location>
</feature>
<feature type="compositionally biased region" description="Low complexity" evidence="1">
    <location>
        <begin position="1117"/>
        <end position="1134"/>
    </location>
</feature>
<evidence type="ECO:0000256" key="1">
    <source>
        <dbReference type="SAM" id="MobiDB-lite"/>
    </source>
</evidence>
<feature type="compositionally biased region" description="Low complexity" evidence="1">
    <location>
        <begin position="407"/>
        <end position="419"/>
    </location>
</feature>
<keyword evidence="3" id="KW-1185">Reference proteome</keyword>
<feature type="compositionally biased region" description="Polar residues" evidence="1">
    <location>
        <begin position="1098"/>
        <end position="1111"/>
    </location>
</feature>
<gene>
    <name evidence="2" type="ORF">OC846_000655</name>
</gene>
<proteinExistence type="predicted"/>